<dbReference type="Gene3D" id="3.30.530.20">
    <property type="match status" value="1"/>
</dbReference>
<dbReference type="CDD" id="cd07824">
    <property type="entry name" value="SRPBCC_6"/>
    <property type="match status" value="1"/>
</dbReference>
<dbReference type="AlphaFoldDB" id="A4BU65"/>
<dbReference type="EMBL" id="AAOF01000017">
    <property type="protein sequence ID" value="EAR20739.1"/>
    <property type="molecule type" value="Genomic_DNA"/>
</dbReference>
<sequence>MRPVEFHLHSHWRVQAGIDEVFEVISEPLHFVRWWPAVYLEVEEIEPGDGDGVGRTLNLHTRGLLPYTLHWRATATEVNKPMRLVVEARGDLEGTGEWNLHQDGEWTEVDYDWKVFANKPWMRYLAPLLRPVFAANHHWAMNKGRQGLAQELRRVRDGQSAT</sequence>
<accession>A4BU65</accession>
<name>A4BU65_9GAMM</name>
<evidence type="ECO:0000313" key="2">
    <source>
        <dbReference type="Proteomes" id="UP000003374"/>
    </source>
</evidence>
<gene>
    <name evidence="1" type="ORF">NB231_12651</name>
</gene>
<dbReference type="STRING" id="314278.NB231_12651"/>
<dbReference type="RefSeq" id="WP_005003157.1">
    <property type="nucleotide sequence ID" value="NZ_CH672427.1"/>
</dbReference>
<dbReference type="Proteomes" id="UP000003374">
    <property type="component" value="Unassembled WGS sequence"/>
</dbReference>
<reference evidence="1 2" key="1">
    <citation type="submission" date="2006-02" db="EMBL/GenBank/DDBJ databases">
        <authorList>
            <person name="Waterbury J."/>
            <person name="Ferriera S."/>
            <person name="Johnson J."/>
            <person name="Kravitz S."/>
            <person name="Halpern A."/>
            <person name="Remington K."/>
            <person name="Beeson K."/>
            <person name="Tran B."/>
            <person name="Rogers Y.-H."/>
            <person name="Friedman R."/>
            <person name="Venter J.C."/>
        </authorList>
    </citation>
    <scope>NUCLEOTIDE SEQUENCE [LARGE SCALE GENOMIC DNA]</scope>
    <source>
        <strain evidence="1 2">Nb-231</strain>
    </source>
</reference>
<evidence type="ECO:0000313" key="1">
    <source>
        <dbReference type="EMBL" id="EAR20739.1"/>
    </source>
</evidence>
<evidence type="ECO:0008006" key="3">
    <source>
        <dbReference type="Google" id="ProtNLM"/>
    </source>
</evidence>
<dbReference type="HOGENOM" id="CLU_114455_0_0_6"/>
<dbReference type="Pfam" id="PF10604">
    <property type="entry name" value="Polyketide_cyc2"/>
    <property type="match status" value="1"/>
</dbReference>
<organism evidence="1 2">
    <name type="scientific">Nitrococcus mobilis Nb-231</name>
    <dbReference type="NCBI Taxonomy" id="314278"/>
    <lineage>
        <taxon>Bacteria</taxon>
        <taxon>Pseudomonadati</taxon>
        <taxon>Pseudomonadota</taxon>
        <taxon>Gammaproteobacteria</taxon>
        <taxon>Chromatiales</taxon>
        <taxon>Ectothiorhodospiraceae</taxon>
        <taxon>Nitrococcus</taxon>
    </lineage>
</organism>
<dbReference type="OrthoDB" id="5792512at2"/>
<dbReference type="SUPFAM" id="SSF55961">
    <property type="entry name" value="Bet v1-like"/>
    <property type="match status" value="1"/>
</dbReference>
<comment type="caution">
    <text evidence="1">The sequence shown here is derived from an EMBL/GenBank/DDBJ whole genome shotgun (WGS) entry which is preliminary data.</text>
</comment>
<proteinExistence type="predicted"/>
<dbReference type="InterPro" id="IPR023393">
    <property type="entry name" value="START-like_dom_sf"/>
</dbReference>
<protein>
    <recommendedName>
        <fullName evidence="3">Polyketide cyclase</fullName>
    </recommendedName>
</protein>
<dbReference type="eggNOG" id="COG3832">
    <property type="taxonomic scope" value="Bacteria"/>
</dbReference>
<keyword evidence="2" id="KW-1185">Reference proteome</keyword>
<dbReference type="InterPro" id="IPR019587">
    <property type="entry name" value="Polyketide_cyclase/dehydratase"/>
</dbReference>